<evidence type="ECO:0000256" key="1">
    <source>
        <dbReference type="SAM" id="MobiDB-lite"/>
    </source>
</evidence>
<reference evidence="3" key="1">
    <citation type="submission" date="2019-09" db="EMBL/GenBank/DDBJ databases">
        <title>Antimicrobial potential of Antarctic Bacteria.</title>
        <authorList>
            <person name="Benaud N."/>
            <person name="Edwards R.J."/>
            <person name="Ferrari B.C."/>
        </authorList>
    </citation>
    <scope>NUCLEOTIDE SEQUENCE [LARGE SCALE GENOMIC DNA]</scope>
    <source>
        <strain evidence="3">SPB151</strain>
    </source>
</reference>
<name>A0A7G6X8N5_9ACTN</name>
<reference evidence="2 3" key="2">
    <citation type="journal article" date="2020" name="Microbiol. Resour. Announc.">
        <title>Antarctic desert soil bacteria exhibit high novel natural product potential, evaluated through long-read genome sequencing and comparative genomics.</title>
        <authorList>
            <person name="Benaud N."/>
            <person name="Edwards R.J."/>
            <person name="Amos T.G."/>
            <person name="D'Agostino P.M."/>
            <person name="Gutierrez-Chavez C."/>
            <person name="Montgomery K."/>
            <person name="Nicetic I."/>
            <person name="Ferrari B.C."/>
        </authorList>
    </citation>
    <scope>NUCLEOTIDE SEQUENCE [LARGE SCALE GENOMIC DNA]</scope>
    <source>
        <strain evidence="2 3">SPB151</strain>
    </source>
</reference>
<sequence length="435" mass="47315">MPSDLQRVAQGLVECLDEVPGVVQHLQRTAERCRENAALAIIASQGRATVAAQQLDAAARSCEEAAHYLSMAPPKAKAWASRLVGGGSSSGRPDAASADRNKATGGIGDVALRDSQGRTRRLSAPLKPLDDAEGNEPPLIKVARKALEKLRKQQQKDEKEREDRGPLETLEVEIEVTPDGRAVVVEDQDAPEERDYEISVDINEAATELLHAMTTNTPTWQTAVITITTDHVTATFDYPDLPEPSSPPIIDVELPPPSDSAGDQASVERIEVPEIDAALDDLADFDPAFHPRARGDNFAPGIHDPLGAFEPKEVEIAELLERRGWRIDARLEDHGSWAKNPDAMVRRTRGDVGIEFEFKTPRSGASNAIKRNILDASEQVPPNGEVVIDGRNVDLSQADAFRAYRRAVGQPGKTTARVVHLILGDGRLITYTKES</sequence>
<gene>
    <name evidence="2" type="ORF">F1D05_37765</name>
</gene>
<dbReference type="EMBL" id="CP043661">
    <property type="protein sequence ID" value="QNE22600.1"/>
    <property type="molecule type" value="Genomic_DNA"/>
</dbReference>
<proteinExistence type="predicted"/>
<dbReference type="Proteomes" id="UP000515563">
    <property type="component" value="Chromosome"/>
</dbReference>
<organism evidence="2 3">
    <name type="scientific">Kribbella qitaiheensis</name>
    <dbReference type="NCBI Taxonomy" id="1544730"/>
    <lineage>
        <taxon>Bacteria</taxon>
        <taxon>Bacillati</taxon>
        <taxon>Actinomycetota</taxon>
        <taxon>Actinomycetes</taxon>
        <taxon>Propionibacteriales</taxon>
        <taxon>Kribbellaceae</taxon>
        <taxon>Kribbella</taxon>
    </lineage>
</organism>
<evidence type="ECO:0008006" key="4">
    <source>
        <dbReference type="Google" id="ProtNLM"/>
    </source>
</evidence>
<dbReference type="KEGG" id="kqi:F1D05_37765"/>
<protein>
    <recommendedName>
        <fullName evidence="4">tRNA nuclease CdiA C-terminal domain-containing protein</fullName>
    </recommendedName>
</protein>
<accession>A0A7G6X8N5</accession>
<dbReference type="RefSeq" id="WP_185445012.1">
    <property type="nucleotide sequence ID" value="NZ_CP043661.1"/>
</dbReference>
<feature type="region of interest" description="Disordered" evidence="1">
    <location>
        <begin position="82"/>
        <end position="137"/>
    </location>
</feature>
<dbReference type="Gene3D" id="3.40.1350.120">
    <property type="match status" value="1"/>
</dbReference>
<evidence type="ECO:0000313" key="2">
    <source>
        <dbReference type="EMBL" id="QNE22600.1"/>
    </source>
</evidence>
<dbReference type="AlphaFoldDB" id="A0A7G6X8N5"/>
<evidence type="ECO:0000313" key="3">
    <source>
        <dbReference type="Proteomes" id="UP000515563"/>
    </source>
</evidence>
<keyword evidence="3" id="KW-1185">Reference proteome</keyword>